<sequence length="115" mass="13020">MKIKNAKISSTMLGREDHGIMTFMIYIDADSFSCGVGGYCLDEFDSATQTRVFRAESMEAISKVLEVVGVDKWEDLPGKYIRFEDNGWGSTVTKIGNIIKDKWFDLEEFFGKVVN</sequence>
<name>A0A8S5VIJ8_9CAUD</name>
<accession>A0A8S5VIJ8</accession>
<protein>
    <submittedName>
        <fullName evidence="1">Uncharacterized protein</fullName>
    </submittedName>
</protein>
<dbReference type="EMBL" id="BK016270">
    <property type="protein sequence ID" value="DAG06427.1"/>
    <property type="molecule type" value="Genomic_DNA"/>
</dbReference>
<organism evidence="1">
    <name type="scientific">Siphoviridae sp. cthu813</name>
    <dbReference type="NCBI Taxonomy" id="2825618"/>
    <lineage>
        <taxon>Viruses</taxon>
        <taxon>Duplodnaviria</taxon>
        <taxon>Heunggongvirae</taxon>
        <taxon>Uroviricota</taxon>
        <taxon>Caudoviricetes</taxon>
    </lineage>
</organism>
<evidence type="ECO:0000313" key="1">
    <source>
        <dbReference type="EMBL" id="DAG06427.1"/>
    </source>
</evidence>
<reference evidence="1" key="1">
    <citation type="journal article" date="2021" name="Proc. Natl. Acad. Sci. U.S.A.">
        <title>A Catalog of Tens of Thousands of Viruses from Human Metagenomes Reveals Hidden Associations with Chronic Diseases.</title>
        <authorList>
            <person name="Tisza M.J."/>
            <person name="Buck C.B."/>
        </authorList>
    </citation>
    <scope>NUCLEOTIDE SEQUENCE</scope>
    <source>
        <strain evidence="1">Cthu813</strain>
    </source>
</reference>
<proteinExistence type="predicted"/>